<evidence type="ECO:0000313" key="2">
    <source>
        <dbReference type="EMBL" id="EJK63293.1"/>
    </source>
</evidence>
<feature type="region of interest" description="Disordered" evidence="1">
    <location>
        <begin position="240"/>
        <end position="419"/>
    </location>
</feature>
<dbReference type="AlphaFoldDB" id="K0SB14"/>
<feature type="compositionally biased region" description="Polar residues" evidence="1">
    <location>
        <begin position="762"/>
        <end position="778"/>
    </location>
</feature>
<feature type="region of interest" description="Disordered" evidence="1">
    <location>
        <begin position="620"/>
        <end position="650"/>
    </location>
</feature>
<comment type="caution">
    <text evidence="2">The sequence shown here is derived from an EMBL/GenBank/DDBJ whole genome shotgun (WGS) entry which is preliminary data.</text>
</comment>
<gene>
    <name evidence="2" type="ORF">THAOC_16058</name>
</gene>
<dbReference type="OrthoDB" id="48871at2759"/>
<accession>K0SB14</accession>
<feature type="compositionally biased region" description="Acidic residues" evidence="1">
    <location>
        <begin position="409"/>
        <end position="419"/>
    </location>
</feature>
<dbReference type="EMBL" id="AGNL01018333">
    <property type="protein sequence ID" value="EJK63293.1"/>
    <property type="molecule type" value="Genomic_DNA"/>
</dbReference>
<sequence>MAEVGEDAGSEPTRNQDTGDSVPQITTLPPDKVDEGEGDEAKVNLLNNGPEVAAQSSGVVRQQLNEDGIGVPVNPDRENTPAMTSDQEEEVSTSEVTKVDLLNGDFSTTQSSDIDAQQLVNDEVNLSEGGSATLNTSDQDEKVVSTSVAAASAASEEDNVNAKVDEVATQLPCVEESENDKVGGMNTALAMSDPNEEAAASDDVLSNFDMPSDSVGAQTLEATQVKNNLPSSGYDLLGFGSLDETPAGNGTKSDLNGKVFNDEMGSETAEVDTNFGSSSSAEVVLQNNGAVESDDGESGEQNREEVEGAQGSEESNHADGMTSSSENPVLSPDASDHLDTSHQNNDGQVNSNNEPVEGRLGKPLVVEETGQSGLATNLAPPEAGDILRLEEEESQPSDCIVASGPGAEPETEPLTEEEEEWISMGETNAGKMQAEALLVEVQSRLEAEMSQRAESDEKCRSLLDKLTSFETTMAKYDSLEDQLEKSNANLVQVVTEKSKLEQEIERLREVRETSEQKEIILSNRLNEAKKKEANKSKSAGILEADNEQLRDELKKAKDELETTAKAKARLESNMEKLKMKAVDRVKQAESALAEERALNEERKKKMKTFVETRAEQLREAKDSVNDMSKELDETRASLRSSRDREDVYQKEADAAKLKYRELQRDMERMKRSSEQLQRMGANFEQELEKSANETEEHKKKRISAKHEIMQMVRTLDVEKTVSSKLRESVKFTFTPKALSQQELLTECLRDFETELERLANKTGKTLQPSPEVNEQTGGSNQGGEDSFQVNSAARRKKTSRAAKADMDTERLIANLEQETQQVSKGIMALSASIERLRGLLIDEHPFGCLNYFSNIVAAAAGAGEARHSILDSSEDQEEDRANSGRFV</sequence>
<keyword evidence="3" id="KW-1185">Reference proteome</keyword>
<proteinExistence type="predicted"/>
<feature type="compositionally biased region" description="Basic and acidic residues" evidence="1">
    <location>
        <begin position="31"/>
        <end position="42"/>
    </location>
</feature>
<feature type="compositionally biased region" description="Polar residues" evidence="1">
    <location>
        <begin position="12"/>
        <end position="27"/>
    </location>
</feature>
<dbReference type="eggNOG" id="ENOG502SNBY">
    <property type="taxonomic scope" value="Eukaryota"/>
</dbReference>
<reference evidence="2 3" key="1">
    <citation type="journal article" date="2012" name="Genome Biol.">
        <title>Genome and low-iron response of an oceanic diatom adapted to chronic iron limitation.</title>
        <authorList>
            <person name="Lommer M."/>
            <person name="Specht M."/>
            <person name="Roy A.S."/>
            <person name="Kraemer L."/>
            <person name="Andreson R."/>
            <person name="Gutowska M.A."/>
            <person name="Wolf J."/>
            <person name="Bergner S.V."/>
            <person name="Schilhabel M.B."/>
            <person name="Klostermeier U.C."/>
            <person name="Beiko R.G."/>
            <person name="Rosenstiel P."/>
            <person name="Hippler M."/>
            <person name="Laroche J."/>
        </authorList>
    </citation>
    <scope>NUCLEOTIDE SEQUENCE [LARGE SCALE GENOMIC DNA]</scope>
    <source>
        <strain evidence="2 3">CCMP1005</strain>
    </source>
</reference>
<feature type="compositionally biased region" description="Polar residues" evidence="1">
    <location>
        <begin position="105"/>
        <end position="117"/>
    </location>
</feature>
<feature type="region of interest" description="Disordered" evidence="1">
    <location>
        <begin position="760"/>
        <end position="805"/>
    </location>
</feature>
<feature type="compositionally biased region" description="Polar residues" evidence="1">
    <location>
        <begin position="341"/>
        <end position="354"/>
    </location>
</feature>
<protein>
    <submittedName>
        <fullName evidence="2">Uncharacterized protein</fullName>
    </submittedName>
</protein>
<feature type="compositionally biased region" description="Polar residues" evidence="1">
    <location>
        <begin position="54"/>
        <end position="65"/>
    </location>
</feature>
<organism evidence="2 3">
    <name type="scientific">Thalassiosira oceanica</name>
    <name type="common">Marine diatom</name>
    <dbReference type="NCBI Taxonomy" id="159749"/>
    <lineage>
        <taxon>Eukaryota</taxon>
        <taxon>Sar</taxon>
        <taxon>Stramenopiles</taxon>
        <taxon>Ochrophyta</taxon>
        <taxon>Bacillariophyta</taxon>
        <taxon>Coscinodiscophyceae</taxon>
        <taxon>Thalassiosirophycidae</taxon>
        <taxon>Thalassiosirales</taxon>
        <taxon>Thalassiosiraceae</taxon>
        <taxon>Thalassiosira</taxon>
    </lineage>
</organism>
<feature type="region of interest" description="Disordered" evidence="1">
    <location>
        <begin position="1"/>
        <end position="117"/>
    </location>
</feature>
<name>K0SB14_THAOC</name>
<evidence type="ECO:0000313" key="3">
    <source>
        <dbReference type="Proteomes" id="UP000266841"/>
    </source>
</evidence>
<evidence type="ECO:0000256" key="1">
    <source>
        <dbReference type="SAM" id="MobiDB-lite"/>
    </source>
</evidence>
<dbReference type="Proteomes" id="UP000266841">
    <property type="component" value="Unassembled WGS sequence"/>
</dbReference>
<feature type="compositionally biased region" description="Polar residues" evidence="1">
    <location>
        <begin position="274"/>
        <end position="290"/>
    </location>
</feature>